<name>A0A286GGM7_9PROT</name>
<comment type="similarity">
    <text evidence="4 5">Belongs to the RlpA family.</text>
</comment>
<accession>A0A286GGM7</accession>
<dbReference type="HAMAP" id="MF_02071">
    <property type="entry name" value="RlpA"/>
    <property type="match status" value="1"/>
</dbReference>
<dbReference type="Gene3D" id="3.30.70.1070">
    <property type="entry name" value="Sporulation related repeat"/>
    <property type="match status" value="1"/>
</dbReference>
<dbReference type="InterPro" id="IPR036680">
    <property type="entry name" value="SPOR-like_sf"/>
</dbReference>
<keyword evidence="4" id="KW-1003">Cell membrane</keyword>
<dbReference type="InterPro" id="IPR007730">
    <property type="entry name" value="SPOR-like_dom"/>
</dbReference>
<proteinExistence type="inferred from homology"/>
<feature type="signal peptide" evidence="6">
    <location>
        <begin position="1"/>
        <end position="26"/>
    </location>
</feature>
<keyword evidence="4 8" id="KW-0449">Lipoprotein</keyword>
<dbReference type="PROSITE" id="PS51257">
    <property type="entry name" value="PROKAR_LIPOPROTEIN"/>
    <property type="match status" value="1"/>
</dbReference>
<dbReference type="EMBL" id="OCNJ01000003">
    <property type="protein sequence ID" value="SOD94279.1"/>
    <property type="molecule type" value="Genomic_DNA"/>
</dbReference>
<dbReference type="InterPro" id="IPR012997">
    <property type="entry name" value="RplA"/>
</dbReference>
<dbReference type="InterPro" id="IPR009009">
    <property type="entry name" value="RlpA-like_DPBB"/>
</dbReference>
<organism evidence="8 9">
    <name type="scientific">Caenispirillum bisanense</name>
    <dbReference type="NCBI Taxonomy" id="414052"/>
    <lineage>
        <taxon>Bacteria</taxon>
        <taxon>Pseudomonadati</taxon>
        <taxon>Pseudomonadota</taxon>
        <taxon>Alphaproteobacteria</taxon>
        <taxon>Rhodospirillales</taxon>
        <taxon>Novispirillaceae</taxon>
        <taxon>Caenispirillum</taxon>
    </lineage>
</organism>
<dbReference type="PROSITE" id="PS51724">
    <property type="entry name" value="SPOR"/>
    <property type="match status" value="1"/>
</dbReference>
<evidence type="ECO:0000256" key="6">
    <source>
        <dbReference type="SAM" id="SignalP"/>
    </source>
</evidence>
<dbReference type="RefSeq" id="WP_097278911.1">
    <property type="nucleotide sequence ID" value="NZ_OCNJ01000003.1"/>
</dbReference>
<evidence type="ECO:0000256" key="3">
    <source>
        <dbReference type="ARBA" id="ARBA00023316"/>
    </source>
</evidence>
<dbReference type="AlphaFoldDB" id="A0A286GGM7"/>
<evidence type="ECO:0000259" key="7">
    <source>
        <dbReference type="PROSITE" id="PS51724"/>
    </source>
</evidence>
<dbReference type="Pfam" id="PF05036">
    <property type="entry name" value="SPOR"/>
    <property type="match status" value="1"/>
</dbReference>
<evidence type="ECO:0000256" key="5">
    <source>
        <dbReference type="RuleBase" id="RU003495"/>
    </source>
</evidence>
<dbReference type="NCBIfam" id="TIGR00413">
    <property type="entry name" value="rlpA"/>
    <property type="match status" value="1"/>
</dbReference>
<dbReference type="EC" id="4.2.2.-" evidence="4"/>
<gene>
    <name evidence="4" type="primary">rlpA</name>
    <name evidence="8" type="ORF">SAMN05421508_103445</name>
</gene>
<dbReference type="Proteomes" id="UP000219621">
    <property type="component" value="Unassembled WGS sequence"/>
</dbReference>
<dbReference type="InterPro" id="IPR036908">
    <property type="entry name" value="RlpA-like_sf"/>
</dbReference>
<evidence type="ECO:0000256" key="2">
    <source>
        <dbReference type="ARBA" id="ARBA00023239"/>
    </source>
</evidence>
<dbReference type="Gene3D" id="2.40.40.10">
    <property type="entry name" value="RlpA-like domain"/>
    <property type="match status" value="1"/>
</dbReference>
<feature type="chain" id="PRO_5013408642" description="Endolytic peptidoglycan transglycosylase RlpA" evidence="6">
    <location>
        <begin position="27"/>
        <end position="313"/>
    </location>
</feature>
<protein>
    <recommendedName>
        <fullName evidence="4">Endolytic peptidoglycan transglycosylase RlpA</fullName>
        <ecNumber evidence="4">4.2.2.-</ecNumber>
    </recommendedName>
</protein>
<evidence type="ECO:0000256" key="4">
    <source>
        <dbReference type="HAMAP-Rule" id="MF_02071"/>
    </source>
</evidence>
<dbReference type="GO" id="GO:0005886">
    <property type="term" value="C:plasma membrane"/>
    <property type="evidence" value="ECO:0007669"/>
    <property type="project" value="UniProtKB-SubCell"/>
</dbReference>
<dbReference type="SUPFAM" id="SSF50685">
    <property type="entry name" value="Barwin-like endoglucanases"/>
    <property type="match status" value="1"/>
</dbReference>
<keyword evidence="3 4" id="KW-0961">Cell wall biogenesis/degradation</keyword>
<comment type="function">
    <text evidence="4">Lytic transglycosylase with a strong preference for naked glycan strands that lack stem peptides.</text>
</comment>
<evidence type="ECO:0000313" key="9">
    <source>
        <dbReference type="Proteomes" id="UP000219621"/>
    </source>
</evidence>
<dbReference type="Pfam" id="PF03330">
    <property type="entry name" value="DPBB_1"/>
    <property type="match status" value="1"/>
</dbReference>
<keyword evidence="1 6" id="KW-0732">Signal</keyword>
<dbReference type="CDD" id="cd22268">
    <property type="entry name" value="DPBB_RlpA-like"/>
    <property type="match status" value="1"/>
</dbReference>
<evidence type="ECO:0000256" key="1">
    <source>
        <dbReference type="ARBA" id="ARBA00022729"/>
    </source>
</evidence>
<dbReference type="GO" id="GO:0009279">
    <property type="term" value="C:cell outer membrane"/>
    <property type="evidence" value="ECO:0007669"/>
    <property type="project" value="TreeGrafter"/>
</dbReference>
<dbReference type="GO" id="GO:0071555">
    <property type="term" value="P:cell wall organization"/>
    <property type="evidence" value="ECO:0007669"/>
    <property type="project" value="UniProtKB-KW"/>
</dbReference>
<dbReference type="PANTHER" id="PTHR34183">
    <property type="entry name" value="ENDOLYTIC PEPTIDOGLYCAN TRANSGLYCOSYLASE RLPA"/>
    <property type="match status" value="1"/>
</dbReference>
<dbReference type="OrthoDB" id="9779128at2"/>
<keyword evidence="4" id="KW-0472">Membrane</keyword>
<dbReference type="GO" id="GO:0000270">
    <property type="term" value="P:peptidoglycan metabolic process"/>
    <property type="evidence" value="ECO:0007669"/>
    <property type="project" value="UniProtKB-UniRule"/>
</dbReference>
<keyword evidence="4" id="KW-0564">Palmitate</keyword>
<keyword evidence="9" id="KW-1185">Reference proteome</keyword>
<keyword evidence="2 4" id="KW-0456">Lyase</keyword>
<dbReference type="PANTHER" id="PTHR34183:SF1">
    <property type="entry name" value="ENDOLYTIC PEPTIDOGLYCAN TRANSGLYCOSYLASE RLPA"/>
    <property type="match status" value="1"/>
</dbReference>
<dbReference type="InterPro" id="IPR034718">
    <property type="entry name" value="RlpA"/>
</dbReference>
<evidence type="ECO:0000313" key="8">
    <source>
        <dbReference type="EMBL" id="SOD94279.1"/>
    </source>
</evidence>
<comment type="subcellular location">
    <subcellularLocation>
        <location evidence="4">Cell membrane</location>
        <topology evidence="4">Lipid-anchor</topology>
    </subcellularLocation>
</comment>
<sequence>MLRSRGLFRGLAARAGVLAVATLALAACAETQFAAHTAKRVTGSADLPARGVYKVGKPYQIDGTWYYPKEEYDYREDGVASWYGADFHGKPTANGEVYDMNDLTAAHRTLPLPSVVRVTNLDNGRSLILRVNDRGPFAKNRIIDVSRRGAQLLGYEAKGTTRVRVEILPEESVALRDAMLGKGRGEGAVVTVSAPAAPAAAAPAVVVATPAPPPVMVQTAPPAPAPVVAATRPQAAVVGGAYVQAGAFSTMENARHLEFQLQDYGPTVIMPVQSGAATLYRVRIGPLADAGEAQRMLDRVRGAGYSDAVVVAD</sequence>
<dbReference type="SUPFAM" id="SSF110997">
    <property type="entry name" value="Sporulation related repeat"/>
    <property type="match status" value="1"/>
</dbReference>
<dbReference type="GO" id="GO:0008932">
    <property type="term" value="F:lytic endotransglycosylase activity"/>
    <property type="evidence" value="ECO:0007669"/>
    <property type="project" value="UniProtKB-UniRule"/>
</dbReference>
<feature type="domain" description="SPOR" evidence="7">
    <location>
        <begin position="235"/>
        <end position="313"/>
    </location>
</feature>
<reference evidence="8 9" key="1">
    <citation type="submission" date="2017-09" db="EMBL/GenBank/DDBJ databases">
        <authorList>
            <person name="Ehlers B."/>
            <person name="Leendertz F.H."/>
        </authorList>
    </citation>
    <scope>NUCLEOTIDE SEQUENCE [LARGE SCALE GENOMIC DNA]</scope>
    <source>
        <strain evidence="8 9">USBA 140</strain>
    </source>
</reference>
<dbReference type="GO" id="GO:0042834">
    <property type="term" value="F:peptidoglycan binding"/>
    <property type="evidence" value="ECO:0007669"/>
    <property type="project" value="InterPro"/>
</dbReference>